<gene>
    <name evidence="1" type="ORF">RRG08_020865</name>
</gene>
<protein>
    <submittedName>
        <fullName evidence="1">Uncharacterized protein</fullName>
    </submittedName>
</protein>
<comment type="caution">
    <text evidence="1">The sequence shown here is derived from an EMBL/GenBank/DDBJ whole genome shotgun (WGS) entry which is preliminary data.</text>
</comment>
<dbReference type="Proteomes" id="UP001283361">
    <property type="component" value="Unassembled WGS sequence"/>
</dbReference>
<keyword evidence="2" id="KW-1185">Reference proteome</keyword>
<dbReference type="AlphaFoldDB" id="A0AAE1CMI0"/>
<reference evidence="1" key="1">
    <citation type="journal article" date="2023" name="G3 (Bethesda)">
        <title>A reference genome for the long-term kleptoplast-retaining sea slug Elysia crispata morphotype clarki.</title>
        <authorList>
            <person name="Eastman K.E."/>
            <person name="Pendleton A.L."/>
            <person name="Shaikh M.A."/>
            <person name="Suttiyut T."/>
            <person name="Ogas R."/>
            <person name="Tomko P."/>
            <person name="Gavelis G."/>
            <person name="Widhalm J.R."/>
            <person name="Wisecaver J.H."/>
        </authorList>
    </citation>
    <scope>NUCLEOTIDE SEQUENCE</scope>
    <source>
        <strain evidence="1">ECLA1</strain>
    </source>
</reference>
<dbReference type="EMBL" id="JAWDGP010007534">
    <property type="protein sequence ID" value="KAK3714609.1"/>
    <property type="molecule type" value="Genomic_DNA"/>
</dbReference>
<accession>A0AAE1CMI0</accession>
<evidence type="ECO:0000313" key="2">
    <source>
        <dbReference type="Proteomes" id="UP001283361"/>
    </source>
</evidence>
<organism evidence="1 2">
    <name type="scientific">Elysia crispata</name>
    <name type="common">lettuce slug</name>
    <dbReference type="NCBI Taxonomy" id="231223"/>
    <lineage>
        <taxon>Eukaryota</taxon>
        <taxon>Metazoa</taxon>
        <taxon>Spiralia</taxon>
        <taxon>Lophotrochozoa</taxon>
        <taxon>Mollusca</taxon>
        <taxon>Gastropoda</taxon>
        <taxon>Heterobranchia</taxon>
        <taxon>Euthyneura</taxon>
        <taxon>Panpulmonata</taxon>
        <taxon>Sacoglossa</taxon>
        <taxon>Placobranchoidea</taxon>
        <taxon>Plakobranchidae</taxon>
        <taxon>Elysia</taxon>
    </lineage>
</organism>
<sequence>MNYRLLNRPQPRCELTSGPFQTRGKKHDHIGSRAFHRPIRQAVTNILFSESKQCSRALWAQLPPRGSLEACVELSDWLAMQERNNKPTASRMLIGHPVC</sequence>
<evidence type="ECO:0000313" key="1">
    <source>
        <dbReference type="EMBL" id="KAK3714609.1"/>
    </source>
</evidence>
<proteinExistence type="predicted"/>
<name>A0AAE1CMI0_9GAST</name>